<dbReference type="RefSeq" id="WP_204157898.1">
    <property type="nucleotide sequence ID" value="NZ_JAFEHG010000002.1"/>
</dbReference>
<reference evidence="2" key="2">
    <citation type="submission" date="2020-10" db="EMBL/GenBank/DDBJ databases">
        <title>Enrichment of novel Verrucomicrobia, Bacteroidetes and Krumholzibacteria in an oxygen-limited, methane- and iron-fed bioreactor inoculated with Bothnian Sea sediments.</title>
        <authorList>
            <person name="Martins P.D."/>
            <person name="de Jong A."/>
            <person name="Lenstra W.K."/>
            <person name="van Helmond N.A.G.M."/>
            <person name="Slomp C.P."/>
            <person name="Jetten M.S.M."/>
            <person name="Welte C.U."/>
            <person name="Rasigraf O."/>
        </authorList>
    </citation>
    <scope>NUCLEOTIDE SEQUENCE</scope>
    <source>
        <strain evidence="2">MAG47</strain>
    </source>
</reference>
<feature type="transmembrane region" description="Helical" evidence="1">
    <location>
        <begin position="27"/>
        <end position="48"/>
    </location>
</feature>
<dbReference type="EMBL" id="JACZKO010000061">
    <property type="protein sequence ID" value="MBE0563578.1"/>
    <property type="molecule type" value="Genomic_DNA"/>
</dbReference>
<name>A0A8I0TA98_BRUAN</name>
<proteinExistence type="predicted"/>
<dbReference type="AlphaFoldDB" id="A0A8I0TA98"/>
<sequence>MTESGLEPITTAIDPLSWADWFVSAPVMGWVTWIGFILTFVGLIFAIYQATAAKRASVAAKTAADALKLRIDASNAAFASGQLIAVSSAIQNNQFSVAQALFDPIKRSLHIQSLHAEFLESDAQDLKRRLGIVDYQLILAIEPNQKFNRVSLTKAISGVMEISARWEAVAQTKASAQL</sequence>
<evidence type="ECO:0000313" key="2">
    <source>
        <dbReference type="EMBL" id="MBE0563578.1"/>
    </source>
</evidence>
<dbReference type="Proteomes" id="UP000642265">
    <property type="component" value="Unassembled WGS sequence"/>
</dbReference>
<gene>
    <name evidence="2" type="ORF">IH622_22560</name>
</gene>
<protein>
    <submittedName>
        <fullName evidence="2">Uncharacterized protein</fullName>
    </submittedName>
</protein>
<evidence type="ECO:0000256" key="1">
    <source>
        <dbReference type="SAM" id="Phobius"/>
    </source>
</evidence>
<keyword evidence="1" id="KW-0812">Transmembrane</keyword>
<accession>A0A8I0TA98</accession>
<keyword evidence="1" id="KW-1133">Transmembrane helix</keyword>
<comment type="caution">
    <text evidence="2">The sequence shown here is derived from an EMBL/GenBank/DDBJ whole genome shotgun (WGS) entry which is preliminary data.</text>
</comment>
<evidence type="ECO:0000313" key="3">
    <source>
        <dbReference type="Proteomes" id="UP000642265"/>
    </source>
</evidence>
<organism evidence="2 3">
    <name type="scientific">Brucella anthropi</name>
    <name type="common">Ochrobactrum anthropi</name>
    <dbReference type="NCBI Taxonomy" id="529"/>
    <lineage>
        <taxon>Bacteria</taxon>
        <taxon>Pseudomonadati</taxon>
        <taxon>Pseudomonadota</taxon>
        <taxon>Alphaproteobacteria</taxon>
        <taxon>Hyphomicrobiales</taxon>
        <taxon>Brucellaceae</taxon>
        <taxon>Brucella/Ochrobactrum group</taxon>
        <taxon>Brucella</taxon>
    </lineage>
</organism>
<keyword evidence="1" id="KW-0472">Membrane</keyword>
<reference evidence="2" key="1">
    <citation type="submission" date="2020-09" db="EMBL/GenBank/DDBJ databases">
        <authorList>
            <person name="Dalcin Martins P."/>
        </authorList>
    </citation>
    <scope>NUCLEOTIDE SEQUENCE</scope>
    <source>
        <strain evidence="2">MAG47</strain>
    </source>
</reference>